<gene>
    <name evidence="11" type="ORF">ET464_05215</name>
</gene>
<dbReference type="EMBL" id="CP035492">
    <property type="protein sequence ID" value="QAY65870.1"/>
    <property type="molecule type" value="Genomic_DNA"/>
</dbReference>
<dbReference type="Proteomes" id="UP000293568">
    <property type="component" value="Chromosome"/>
</dbReference>
<dbReference type="GO" id="GO:0009847">
    <property type="term" value="P:spore germination"/>
    <property type="evidence" value="ECO:0007669"/>
    <property type="project" value="InterPro"/>
</dbReference>
<sequence length="391" mass="43443">MKKTAVLLIAVMMSVLLSSCWSEIEVNEIAIVTASGLDLTEEGKIRLSLLLAIPRLFGTGSAQGGGESKLVSSAGWVVSQEGDTIMDITRALQKKLPRQITYSHSRVLIIGNSLAKSGVTRVIDFFERYRQAQLISYIAVSETSALDILNFKPKYEKLSSEVLKSEMAQNLIPSMRVIDFLNLVMSDGVEPYTPLVSITPSQQGGDDSNTNIAVKGIAVFKGEKMIGQLSDKDARGVLWVKNQIHKGIITIDIPNEPGKISAELERVHVKRHVTIEGGKVGITLVIRLNENIYENTSSIDLDSDEGEALIQKQVEEAVKLRIKESSAKVQQQFKSDIYGYGQSVYRRYPKAWNHVFKKQWEEMFPAIEPEIMVKGRIIRSGLTNEAIHPEE</sequence>
<feature type="domain" description="Spore germination protein N-terminal" evidence="10">
    <location>
        <begin position="24"/>
        <end position="198"/>
    </location>
</feature>
<keyword evidence="3" id="KW-0309">Germination</keyword>
<evidence type="ECO:0000256" key="2">
    <source>
        <dbReference type="ARBA" id="ARBA00007886"/>
    </source>
</evidence>
<evidence type="ECO:0000256" key="3">
    <source>
        <dbReference type="ARBA" id="ARBA00022544"/>
    </source>
</evidence>
<dbReference type="InterPro" id="IPR038501">
    <property type="entry name" value="Spore_GerAC_C_sf"/>
</dbReference>
<organism evidence="11 12">
    <name type="scientific">Paenibacillus protaetiae</name>
    <dbReference type="NCBI Taxonomy" id="2509456"/>
    <lineage>
        <taxon>Bacteria</taxon>
        <taxon>Bacillati</taxon>
        <taxon>Bacillota</taxon>
        <taxon>Bacilli</taxon>
        <taxon>Bacillales</taxon>
        <taxon>Paenibacillaceae</taxon>
        <taxon>Paenibacillus</taxon>
    </lineage>
</organism>
<evidence type="ECO:0000259" key="10">
    <source>
        <dbReference type="Pfam" id="PF25198"/>
    </source>
</evidence>
<dbReference type="InterPro" id="IPR046953">
    <property type="entry name" value="Spore_GerAC-like_C"/>
</dbReference>
<evidence type="ECO:0000256" key="6">
    <source>
        <dbReference type="ARBA" id="ARBA00023139"/>
    </source>
</evidence>
<dbReference type="AlphaFoldDB" id="A0A4P6ES09"/>
<dbReference type="PROSITE" id="PS51257">
    <property type="entry name" value="PROKAR_LIPOPROTEIN"/>
    <property type="match status" value="1"/>
</dbReference>
<dbReference type="Pfam" id="PF25198">
    <property type="entry name" value="Spore_GerAC_N"/>
    <property type="match status" value="1"/>
</dbReference>
<keyword evidence="6" id="KW-0564">Palmitate</keyword>
<evidence type="ECO:0000256" key="7">
    <source>
        <dbReference type="ARBA" id="ARBA00023288"/>
    </source>
</evidence>
<dbReference type="RefSeq" id="WP_129438849.1">
    <property type="nucleotide sequence ID" value="NZ_CP035492.1"/>
</dbReference>
<dbReference type="PANTHER" id="PTHR35789:SF1">
    <property type="entry name" value="SPORE GERMINATION PROTEIN B3"/>
    <property type="match status" value="1"/>
</dbReference>
<evidence type="ECO:0000256" key="5">
    <source>
        <dbReference type="ARBA" id="ARBA00023136"/>
    </source>
</evidence>
<keyword evidence="12" id="KW-1185">Reference proteome</keyword>
<proteinExistence type="inferred from homology"/>
<feature type="chain" id="PRO_5039716796" evidence="8">
    <location>
        <begin position="23"/>
        <end position="391"/>
    </location>
</feature>
<keyword evidence="7" id="KW-0449">Lipoprotein</keyword>
<comment type="subcellular location">
    <subcellularLocation>
        <location evidence="1">Membrane</location>
        <topology evidence="1">Lipid-anchor</topology>
    </subcellularLocation>
</comment>
<evidence type="ECO:0000256" key="4">
    <source>
        <dbReference type="ARBA" id="ARBA00022729"/>
    </source>
</evidence>
<comment type="similarity">
    <text evidence="2">Belongs to the GerABKC lipoprotein family.</text>
</comment>
<dbReference type="Pfam" id="PF05504">
    <property type="entry name" value="Spore_GerAC"/>
    <property type="match status" value="1"/>
</dbReference>
<name>A0A4P6ES09_9BACL</name>
<evidence type="ECO:0000256" key="8">
    <source>
        <dbReference type="SAM" id="SignalP"/>
    </source>
</evidence>
<dbReference type="InterPro" id="IPR057336">
    <property type="entry name" value="GerAC_N"/>
</dbReference>
<feature type="domain" description="Spore germination GerAC-like C-terminal" evidence="9">
    <location>
        <begin position="215"/>
        <end position="381"/>
    </location>
</feature>
<protein>
    <submittedName>
        <fullName evidence="11">Ger(X)C family spore germination protein</fullName>
    </submittedName>
</protein>
<dbReference type="InterPro" id="IPR008844">
    <property type="entry name" value="Spore_GerAC-like"/>
</dbReference>
<evidence type="ECO:0000313" key="12">
    <source>
        <dbReference type="Proteomes" id="UP000293568"/>
    </source>
</evidence>
<evidence type="ECO:0000256" key="1">
    <source>
        <dbReference type="ARBA" id="ARBA00004635"/>
    </source>
</evidence>
<feature type="signal peptide" evidence="8">
    <location>
        <begin position="1"/>
        <end position="22"/>
    </location>
</feature>
<dbReference type="PANTHER" id="PTHR35789">
    <property type="entry name" value="SPORE GERMINATION PROTEIN B3"/>
    <property type="match status" value="1"/>
</dbReference>
<keyword evidence="4 8" id="KW-0732">Signal</keyword>
<evidence type="ECO:0000259" key="9">
    <source>
        <dbReference type="Pfam" id="PF05504"/>
    </source>
</evidence>
<dbReference type="OrthoDB" id="9816067at2"/>
<dbReference type="NCBIfam" id="TIGR02887">
    <property type="entry name" value="spore_ger_x_C"/>
    <property type="match status" value="1"/>
</dbReference>
<reference evidence="11 12" key="1">
    <citation type="submission" date="2019-01" db="EMBL/GenBank/DDBJ databases">
        <title>Genome sequencing of strain FW100M-2.</title>
        <authorList>
            <person name="Heo J."/>
            <person name="Kim S.-J."/>
            <person name="Kim J.-S."/>
            <person name="Hong S.-B."/>
            <person name="Kwon S.-W."/>
        </authorList>
    </citation>
    <scope>NUCLEOTIDE SEQUENCE [LARGE SCALE GENOMIC DNA]</scope>
    <source>
        <strain evidence="11 12">FW100M-2</strain>
    </source>
</reference>
<dbReference type="Gene3D" id="3.30.300.210">
    <property type="entry name" value="Nutrient germinant receptor protein C, domain 3"/>
    <property type="match status" value="1"/>
</dbReference>
<accession>A0A4P6ES09</accession>
<keyword evidence="5" id="KW-0472">Membrane</keyword>
<evidence type="ECO:0000313" key="11">
    <source>
        <dbReference type="EMBL" id="QAY65870.1"/>
    </source>
</evidence>
<dbReference type="GO" id="GO:0016020">
    <property type="term" value="C:membrane"/>
    <property type="evidence" value="ECO:0007669"/>
    <property type="project" value="UniProtKB-SubCell"/>
</dbReference>
<dbReference type="KEGG" id="pprt:ET464_05215"/>